<dbReference type="EMBL" id="WIXI01000051">
    <property type="protein sequence ID" value="MQY49913.1"/>
    <property type="molecule type" value="Genomic_DNA"/>
</dbReference>
<keyword evidence="6 8" id="KW-1133">Transmembrane helix</keyword>
<feature type="transmembrane region" description="Helical" evidence="8">
    <location>
        <begin position="198"/>
        <end position="217"/>
    </location>
</feature>
<feature type="transmembrane region" description="Helical" evidence="8">
    <location>
        <begin position="170"/>
        <end position="192"/>
    </location>
</feature>
<feature type="transmembrane region" description="Helical" evidence="8">
    <location>
        <begin position="229"/>
        <end position="252"/>
    </location>
</feature>
<evidence type="ECO:0000256" key="5">
    <source>
        <dbReference type="ARBA" id="ARBA00022692"/>
    </source>
</evidence>
<evidence type="ECO:0000256" key="3">
    <source>
        <dbReference type="ARBA" id="ARBA00022448"/>
    </source>
</evidence>
<dbReference type="PANTHER" id="PTHR36838">
    <property type="entry name" value="AUXIN EFFLUX CARRIER FAMILY PROTEIN"/>
    <property type="match status" value="1"/>
</dbReference>
<evidence type="ECO:0000256" key="2">
    <source>
        <dbReference type="ARBA" id="ARBA00010145"/>
    </source>
</evidence>
<comment type="similarity">
    <text evidence="2">Belongs to the auxin efflux carrier (TC 2.A.69) family.</text>
</comment>
<accession>A0A6A8AF00</accession>
<keyword evidence="7 8" id="KW-0472">Membrane</keyword>
<dbReference type="Gene3D" id="1.20.1530.20">
    <property type="match status" value="1"/>
</dbReference>
<dbReference type="AlphaFoldDB" id="A0A6A8AF00"/>
<protein>
    <submittedName>
        <fullName evidence="9">AEC family transporter</fullName>
    </submittedName>
</protein>
<keyword evidence="5 8" id="KW-0812">Transmembrane</keyword>
<feature type="transmembrane region" description="Helical" evidence="8">
    <location>
        <begin position="103"/>
        <end position="121"/>
    </location>
</feature>
<feature type="transmembrane region" description="Helical" evidence="8">
    <location>
        <begin position="290"/>
        <end position="309"/>
    </location>
</feature>
<organism evidence="9 10">
    <name type="scientific">Endobacterium cereale</name>
    <dbReference type="NCBI Taxonomy" id="2663029"/>
    <lineage>
        <taxon>Bacteria</taxon>
        <taxon>Pseudomonadati</taxon>
        <taxon>Pseudomonadota</taxon>
        <taxon>Alphaproteobacteria</taxon>
        <taxon>Hyphomicrobiales</taxon>
        <taxon>Rhizobiaceae</taxon>
        <taxon>Endobacterium</taxon>
    </lineage>
</organism>
<evidence type="ECO:0000256" key="1">
    <source>
        <dbReference type="ARBA" id="ARBA00004651"/>
    </source>
</evidence>
<keyword evidence="10" id="KW-1185">Reference proteome</keyword>
<dbReference type="GO" id="GO:0005886">
    <property type="term" value="C:plasma membrane"/>
    <property type="evidence" value="ECO:0007669"/>
    <property type="project" value="UniProtKB-SubCell"/>
</dbReference>
<evidence type="ECO:0000313" key="10">
    <source>
        <dbReference type="Proteomes" id="UP000435138"/>
    </source>
</evidence>
<proteinExistence type="inferred from homology"/>
<feature type="transmembrane region" description="Helical" evidence="8">
    <location>
        <begin position="258"/>
        <end position="278"/>
    </location>
</feature>
<evidence type="ECO:0000256" key="4">
    <source>
        <dbReference type="ARBA" id="ARBA00022475"/>
    </source>
</evidence>
<dbReference type="InterPro" id="IPR038770">
    <property type="entry name" value="Na+/solute_symporter_sf"/>
</dbReference>
<keyword evidence="4" id="KW-1003">Cell membrane</keyword>
<dbReference type="InterPro" id="IPR004776">
    <property type="entry name" value="Mem_transp_PIN-like"/>
</dbReference>
<feature type="transmembrane region" description="Helical" evidence="8">
    <location>
        <begin position="64"/>
        <end position="83"/>
    </location>
</feature>
<dbReference type="Proteomes" id="UP000435138">
    <property type="component" value="Unassembled WGS sequence"/>
</dbReference>
<comment type="subcellular location">
    <subcellularLocation>
        <location evidence="1">Cell membrane</location>
        <topology evidence="1">Multi-pass membrane protein</topology>
    </subcellularLocation>
</comment>
<dbReference type="PANTHER" id="PTHR36838:SF3">
    <property type="entry name" value="TRANSPORTER AUXIN EFFLUX CARRIER EC FAMILY"/>
    <property type="match status" value="1"/>
</dbReference>
<sequence>MLATLTVVLPIFALIFAGWLARRIGALGPNATSELNRFVVSLALPALLLDITAHARWVDVWQPGFIAAFTLGAFIVFVLTILYRLRRPRHLADATIDGLNAAYANTGFVGFPLAAAALGPAALAPTLIATIITVCVLFAAAIILIETGLQTEKRRSKLFIKVGGSLIRNPLLIAPVIGAIIPICGLTVPAPVETFLKLLGGAASPCALVALGLFLAAKRDSSERDIKSAALLTSFKLILQPAITWVLAALIFDLPPNLVHAAVLLAALPTGTGSFMLAEFYKREAGVTSNVILTSTVLSVVTVSLYLALVGPSG</sequence>
<evidence type="ECO:0000256" key="6">
    <source>
        <dbReference type="ARBA" id="ARBA00022989"/>
    </source>
</evidence>
<evidence type="ECO:0000313" key="9">
    <source>
        <dbReference type="EMBL" id="MQY49913.1"/>
    </source>
</evidence>
<gene>
    <name evidence="9" type="ORF">GAO09_28195</name>
</gene>
<feature type="transmembrane region" description="Helical" evidence="8">
    <location>
        <begin position="127"/>
        <end position="149"/>
    </location>
</feature>
<comment type="caution">
    <text evidence="9">The sequence shown here is derived from an EMBL/GenBank/DDBJ whole genome shotgun (WGS) entry which is preliminary data.</text>
</comment>
<feature type="transmembrane region" description="Helical" evidence="8">
    <location>
        <begin position="6"/>
        <end position="26"/>
    </location>
</feature>
<dbReference type="Pfam" id="PF03547">
    <property type="entry name" value="Mem_trans"/>
    <property type="match status" value="1"/>
</dbReference>
<reference evidence="9 10" key="1">
    <citation type="submission" date="2019-11" db="EMBL/GenBank/DDBJ databases">
        <title>Genome analysis of Rhizobacterium cereale a novel genus and species isolated from maize roots in North Spain.</title>
        <authorList>
            <person name="Menendez E."/>
            <person name="Flores-Felix J.D."/>
            <person name="Ramirez-Bahena M.-H."/>
            <person name="Igual J.M."/>
            <person name="Garcia-Fraile P."/>
            <person name="Peix A."/>
            <person name="Velazquez E."/>
        </authorList>
    </citation>
    <scope>NUCLEOTIDE SEQUENCE [LARGE SCALE GENOMIC DNA]</scope>
    <source>
        <strain evidence="9 10">RZME27</strain>
    </source>
</reference>
<name>A0A6A8AF00_9HYPH</name>
<dbReference type="RefSeq" id="WP_153360084.1">
    <property type="nucleotide sequence ID" value="NZ_JAYKOO010000001.1"/>
</dbReference>
<evidence type="ECO:0000256" key="8">
    <source>
        <dbReference type="SAM" id="Phobius"/>
    </source>
</evidence>
<keyword evidence="3" id="KW-0813">Transport</keyword>
<evidence type="ECO:0000256" key="7">
    <source>
        <dbReference type="ARBA" id="ARBA00023136"/>
    </source>
</evidence>
<dbReference type="GO" id="GO:0055085">
    <property type="term" value="P:transmembrane transport"/>
    <property type="evidence" value="ECO:0007669"/>
    <property type="project" value="InterPro"/>
</dbReference>
<feature type="transmembrane region" description="Helical" evidence="8">
    <location>
        <begin position="38"/>
        <end position="58"/>
    </location>
</feature>